<feature type="domain" description="Glycosyl transferase family 1" evidence="1">
    <location>
        <begin position="263"/>
        <end position="416"/>
    </location>
</feature>
<organism evidence="2 3">
    <name type="scientific">Sphingobium boeckii</name>
    <dbReference type="NCBI Taxonomy" id="1082345"/>
    <lineage>
        <taxon>Bacteria</taxon>
        <taxon>Pseudomonadati</taxon>
        <taxon>Pseudomonadota</taxon>
        <taxon>Alphaproteobacteria</taxon>
        <taxon>Sphingomonadales</taxon>
        <taxon>Sphingomonadaceae</taxon>
        <taxon>Sphingobium</taxon>
    </lineage>
</organism>
<gene>
    <name evidence="2" type="ORF">FHS49_001629</name>
</gene>
<name>A0A7W9AHP9_9SPHN</name>
<dbReference type="Pfam" id="PF00534">
    <property type="entry name" value="Glycos_transf_1"/>
    <property type="match status" value="1"/>
</dbReference>
<dbReference type="EMBL" id="JACIJC010000002">
    <property type="protein sequence ID" value="MBB5685621.1"/>
    <property type="molecule type" value="Genomic_DNA"/>
</dbReference>
<reference evidence="2 3" key="1">
    <citation type="submission" date="2020-08" db="EMBL/GenBank/DDBJ databases">
        <title>Genomic Encyclopedia of Type Strains, Phase IV (KMG-IV): sequencing the most valuable type-strain genomes for metagenomic binning, comparative biology and taxonomic classification.</title>
        <authorList>
            <person name="Goeker M."/>
        </authorList>
    </citation>
    <scope>NUCLEOTIDE SEQUENCE [LARGE SCALE GENOMIC DNA]</scope>
    <source>
        <strain evidence="2 3">DSM 25079</strain>
    </source>
</reference>
<dbReference type="AlphaFoldDB" id="A0A7W9AHP9"/>
<dbReference type="PANTHER" id="PTHR12526">
    <property type="entry name" value="GLYCOSYLTRANSFERASE"/>
    <property type="match status" value="1"/>
</dbReference>
<dbReference type="RefSeq" id="WP_184017083.1">
    <property type="nucleotide sequence ID" value="NZ_JACIJC010000002.1"/>
</dbReference>
<sequence length="445" mass="50112">MLKTDSKASLFNDLAISPLDLPPSGYNDVENRERGRDGENRKSGSLFLVLPLPIYNVEGRFFIESQACNGLRLWLENFDFVTLCNPMVCVSEAPNNTLPVKEMLGFENLKLAPLPASWGLAQFVKRLPLAIKQLSSLIAEHQHLCFAIGGLWGDWAAVAGLLANRKERKAAIWTDRVESQIKLQEARNSNGLRFLYRHVIAELLKRLERAVISRSAMGLFHGMDTYQAYSQFSPSPHLVHNVHLGPDSRIRWETLGRKMRQINKPILKIAYCGRVHQEKGVFEWIETLKILLSRGIQIDANWFGEGPELEVARSIVLAAGLEKKVKFKGHLAGRQILLRQIQSADIFMFCHKSAESPRCLIEALLSGTPIVGFGSAYSRDLIKNRGGGLMTPMDPVMLADAIEDLYRNQAKLKRMTHMAALDGYRLIDESVFKHRSDLIKSLQSL</sequence>
<comment type="caution">
    <text evidence="2">The sequence shown here is derived from an EMBL/GenBank/DDBJ whole genome shotgun (WGS) entry which is preliminary data.</text>
</comment>
<evidence type="ECO:0000259" key="1">
    <source>
        <dbReference type="Pfam" id="PF00534"/>
    </source>
</evidence>
<accession>A0A7W9AHP9</accession>
<dbReference type="Proteomes" id="UP000549617">
    <property type="component" value="Unassembled WGS sequence"/>
</dbReference>
<keyword evidence="3" id="KW-1185">Reference proteome</keyword>
<proteinExistence type="predicted"/>
<dbReference type="Gene3D" id="3.40.50.2000">
    <property type="entry name" value="Glycogen Phosphorylase B"/>
    <property type="match status" value="2"/>
</dbReference>
<dbReference type="SUPFAM" id="SSF53756">
    <property type="entry name" value="UDP-Glycosyltransferase/glycogen phosphorylase"/>
    <property type="match status" value="1"/>
</dbReference>
<evidence type="ECO:0000313" key="3">
    <source>
        <dbReference type="Proteomes" id="UP000549617"/>
    </source>
</evidence>
<evidence type="ECO:0000313" key="2">
    <source>
        <dbReference type="EMBL" id="MBB5685621.1"/>
    </source>
</evidence>
<dbReference type="GO" id="GO:0016757">
    <property type="term" value="F:glycosyltransferase activity"/>
    <property type="evidence" value="ECO:0007669"/>
    <property type="project" value="InterPro"/>
</dbReference>
<protein>
    <recommendedName>
        <fullName evidence="1">Glycosyl transferase family 1 domain-containing protein</fullName>
    </recommendedName>
</protein>
<dbReference type="InterPro" id="IPR001296">
    <property type="entry name" value="Glyco_trans_1"/>
</dbReference>